<keyword evidence="2" id="KW-0812">Transmembrane</keyword>
<sequence length="232" mass="25735">MTCRGFIQFLLKVINFLFILAGLAMIGYGIYMVITYENSSETTTSSPPPPPPSPPPPSTSPPPPPPPPPSPPPPSSEYYHSKLALKREVQQVDDDIAFVHLRRSLLYKDSTFELSMLSSFWSSIQAFALLLAVILRAIGASSRKDYDSDDEYLLPTTSRGNRQPLLNRQAAAGTTVNPNGSESRPARADAWSTRMREKYGLDTTEFSYNPESKRITQQTTPTEEKKGCCTIM</sequence>
<reference evidence="3 4" key="1">
    <citation type="submission" date="2021-08" db="EMBL/GenBank/DDBJ databases">
        <title>WGS assembly of Ceratopteris richardii.</title>
        <authorList>
            <person name="Marchant D.B."/>
            <person name="Chen G."/>
            <person name="Jenkins J."/>
            <person name="Shu S."/>
            <person name="Leebens-Mack J."/>
            <person name="Grimwood J."/>
            <person name="Schmutz J."/>
            <person name="Soltis P."/>
            <person name="Soltis D."/>
            <person name="Chen Z.-H."/>
        </authorList>
    </citation>
    <scope>NUCLEOTIDE SEQUENCE [LARGE SCALE GENOMIC DNA]</scope>
    <source>
        <strain evidence="3">Whitten #5841</strain>
        <tissue evidence="3">Leaf</tissue>
    </source>
</reference>
<accession>A0A8T2RJP1</accession>
<dbReference type="OrthoDB" id="432835at2759"/>
<dbReference type="AlphaFoldDB" id="A0A8T2RJP1"/>
<dbReference type="OMA" id="MVITYEN"/>
<evidence type="ECO:0000313" key="3">
    <source>
        <dbReference type="EMBL" id="KAH7295785.1"/>
    </source>
</evidence>
<gene>
    <name evidence="3" type="ORF">KP509_27G065800</name>
</gene>
<proteinExistence type="predicted"/>
<evidence type="ECO:0000256" key="2">
    <source>
        <dbReference type="SAM" id="Phobius"/>
    </source>
</evidence>
<name>A0A8T2RJP1_CERRI</name>
<dbReference type="Proteomes" id="UP000825935">
    <property type="component" value="Chromosome 27"/>
</dbReference>
<feature type="transmembrane region" description="Helical" evidence="2">
    <location>
        <begin position="9"/>
        <end position="34"/>
    </location>
</feature>
<feature type="transmembrane region" description="Helical" evidence="2">
    <location>
        <begin position="120"/>
        <end position="138"/>
    </location>
</feature>
<comment type="caution">
    <text evidence="3">The sequence shown here is derived from an EMBL/GenBank/DDBJ whole genome shotgun (WGS) entry which is preliminary data.</text>
</comment>
<feature type="compositionally biased region" description="Basic and acidic residues" evidence="1">
    <location>
        <begin position="222"/>
        <end position="232"/>
    </location>
</feature>
<dbReference type="EMBL" id="CM035432">
    <property type="protein sequence ID" value="KAH7295785.1"/>
    <property type="molecule type" value="Genomic_DNA"/>
</dbReference>
<evidence type="ECO:0000256" key="1">
    <source>
        <dbReference type="SAM" id="MobiDB-lite"/>
    </source>
</evidence>
<keyword evidence="2" id="KW-0472">Membrane</keyword>
<feature type="region of interest" description="Disordered" evidence="1">
    <location>
        <begin position="172"/>
        <end position="191"/>
    </location>
</feature>
<feature type="compositionally biased region" description="Polar residues" evidence="1">
    <location>
        <begin position="210"/>
        <end position="221"/>
    </location>
</feature>
<feature type="region of interest" description="Disordered" evidence="1">
    <location>
        <begin position="210"/>
        <end position="232"/>
    </location>
</feature>
<feature type="region of interest" description="Disordered" evidence="1">
    <location>
        <begin position="41"/>
        <end position="78"/>
    </location>
</feature>
<keyword evidence="2" id="KW-1133">Transmembrane helix</keyword>
<protein>
    <submittedName>
        <fullName evidence="3">Uncharacterized protein</fullName>
    </submittedName>
</protein>
<dbReference type="SUPFAM" id="SSF101447">
    <property type="entry name" value="Formin homology 2 domain (FH2 domain)"/>
    <property type="match status" value="1"/>
</dbReference>
<keyword evidence="4" id="KW-1185">Reference proteome</keyword>
<evidence type="ECO:0000313" key="4">
    <source>
        <dbReference type="Proteomes" id="UP000825935"/>
    </source>
</evidence>
<feature type="compositionally biased region" description="Pro residues" evidence="1">
    <location>
        <begin position="46"/>
        <end position="75"/>
    </location>
</feature>
<feature type="compositionally biased region" description="Polar residues" evidence="1">
    <location>
        <begin position="172"/>
        <end position="182"/>
    </location>
</feature>
<organism evidence="3 4">
    <name type="scientific">Ceratopteris richardii</name>
    <name type="common">Triangle waterfern</name>
    <dbReference type="NCBI Taxonomy" id="49495"/>
    <lineage>
        <taxon>Eukaryota</taxon>
        <taxon>Viridiplantae</taxon>
        <taxon>Streptophyta</taxon>
        <taxon>Embryophyta</taxon>
        <taxon>Tracheophyta</taxon>
        <taxon>Polypodiopsida</taxon>
        <taxon>Polypodiidae</taxon>
        <taxon>Polypodiales</taxon>
        <taxon>Pteridineae</taxon>
        <taxon>Pteridaceae</taxon>
        <taxon>Parkerioideae</taxon>
        <taxon>Ceratopteris</taxon>
    </lineage>
</organism>